<evidence type="ECO:0000256" key="7">
    <source>
        <dbReference type="SAM" id="Phobius"/>
    </source>
</evidence>
<name>A0ABT0R5Y9_9MICO</name>
<dbReference type="Proteomes" id="UP001203761">
    <property type="component" value="Unassembled WGS sequence"/>
</dbReference>
<evidence type="ECO:0000256" key="5">
    <source>
        <dbReference type="ARBA" id="ARBA00023136"/>
    </source>
</evidence>
<evidence type="ECO:0000313" key="8">
    <source>
        <dbReference type="EMBL" id="MCL6424330.1"/>
    </source>
</evidence>
<feature type="transmembrane region" description="Helical" evidence="7">
    <location>
        <begin position="399"/>
        <end position="423"/>
    </location>
</feature>
<protein>
    <submittedName>
        <fullName evidence="8">APC family permease</fullName>
    </submittedName>
</protein>
<evidence type="ECO:0000256" key="1">
    <source>
        <dbReference type="ARBA" id="ARBA00004651"/>
    </source>
</evidence>
<evidence type="ECO:0000256" key="6">
    <source>
        <dbReference type="SAM" id="MobiDB-lite"/>
    </source>
</evidence>
<keyword evidence="3 7" id="KW-0812">Transmembrane</keyword>
<feature type="transmembrane region" description="Helical" evidence="7">
    <location>
        <begin position="191"/>
        <end position="214"/>
    </location>
</feature>
<feature type="transmembrane region" description="Helical" evidence="7">
    <location>
        <begin position="461"/>
        <end position="481"/>
    </location>
</feature>
<dbReference type="PANTHER" id="PTHR42770">
    <property type="entry name" value="AMINO ACID TRANSPORTER-RELATED"/>
    <property type="match status" value="1"/>
</dbReference>
<feature type="transmembrane region" description="Helical" evidence="7">
    <location>
        <begin position="234"/>
        <end position="253"/>
    </location>
</feature>
<dbReference type="Pfam" id="PF13520">
    <property type="entry name" value="AA_permease_2"/>
    <property type="match status" value="1"/>
</dbReference>
<dbReference type="InterPro" id="IPR002293">
    <property type="entry name" value="AA/rel_permease1"/>
</dbReference>
<evidence type="ECO:0000256" key="2">
    <source>
        <dbReference type="ARBA" id="ARBA00022475"/>
    </source>
</evidence>
<comment type="caution">
    <text evidence="8">The sequence shown here is derived from an EMBL/GenBank/DDBJ whole genome shotgun (WGS) entry which is preliminary data.</text>
</comment>
<dbReference type="EMBL" id="JAKNCJ010000011">
    <property type="protein sequence ID" value="MCL6424330.1"/>
    <property type="molecule type" value="Genomic_DNA"/>
</dbReference>
<organism evidence="8 9">
    <name type="scientific">Brachybacterium equifaecis</name>
    <dbReference type="NCBI Taxonomy" id="2910770"/>
    <lineage>
        <taxon>Bacteria</taxon>
        <taxon>Bacillati</taxon>
        <taxon>Actinomycetota</taxon>
        <taxon>Actinomycetes</taxon>
        <taxon>Micrococcales</taxon>
        <taxon>Dermabacteraceae</taxon>
        <taxon>Brachybacterium</taxon>
    </lineage>
</organism>
<feature type="transmembrane region" description="Helical" evidence="7">
    <location>
        <begin position="164"/>
        <end position="184"/>
    </location>
</feature>
<evidence type="ECO:0000256" key="4">
    <source>
        <dbReference type="ARBA" id="ARBA00022989"/>
    </source>
</evidence>
<keyword evidence="4 7" id="KW-1133">Transmembrane helix</keyword>
<accession>A0ABT0R5Y9</accession>
<feature type="transmembrane region" description="Helical" evidence="7">
    <location>
        <begin position="115"/>
        <end position="144"/>
    </location>
</feature>
<dbReference type="Gene3D" id="1.20.1740.10">
    <property type="entry name" value="Amino acid/polyamine transporter I"/>
    <property type="match status" value="1"/>
</dbReference>
<proteinExistence type="predicted"/>
<keyword evidence="9" id="KW-1185">Reference proteome</keyword>
<evidence type="ECO:0000256" key="3">
    <source>
        <dbReference type="ARBA" id="ARBA00022692"/>
    </source>
</evidence>
<feature type="transmembrane region" description="Helical" evidence="7">
    <location>
        <begin position="274"/>
        <end position="299"/>
    </location>
</feature>
<feature type="transmembrane region" description="Helical" evidence="7">
    <location>
        <begin position="47"/>
        <end position="65"/>
    </location>
</feature>
<dbReference type="PIRSF" id="PIRSF006060">
    <property type="entry name" value="AA_transporter"/>
    <property type="match status" value="1"/>
</dbReference>
<dbReference type="PANTHER" id="PTHR42770:SF11">
    <property type="entry name" value="INNER MEMBRANE TRANSPORT PROTEIN YBAT"/>
    <property type="match status" value="1"/>
</dbReference>
<feature type="region of interest" description="Disordered" evidence="6">
    <location>
        <begin position="1"/>
        <end position="33"/>
    </location>
</feature>
<dbReference type="RefSeq" id="WP_249738408.1">
    <property type="nucleotide sequence ID" value="NZ_JAKNCJ010000011.1"/>
</dbReference>
<evidence type="ECO:0000313" key="9">
    <source>
        <dbReference type="Proteomes" id="UP001203761"/>
    </source>
</evidence>
<reference evidence="8" key="1">
    <citation type="submission" date="2022-02" db="EMBL/GenBank/DDBJ databases">
        <authorList>
            <person name="Lee M."/>
            <person name="Kim S.-J."/>
            <person name="Jung M.-Y."/>
        </authorList>
    </citation>
    <scope>NUCLEOTIDE SEQUENCE</scope>
    <source>
        <strain evidence="8">JHP9</strain>
    </source>
</reference>
<sequence>MSSTPGGFAAQTDGAADGHLRTDGPIGGADGSGGHGSELKQAITPKLLLLFIVGDILGTGVYALTGKVAGLVGGAGWLPIILAFAVAMVTAFSYVEMVTKYPQAAGAALYIHKAFGIHFLTFMVTFAVLSSGITSASNSAIFLAENVLKIFNLDESMAEGSMKLTSTIIALAFISLVACVNMWGVSESVKLNVGLTLIELSGLALVLVIGFLAIGRGDADFSRVMIFETPEDKSMFMAIIGATALAFFSMVGFEDSVNMAEETVDPVKNFPKMLLGGLSITGIVYVLVSITAVAVVPIGELKEASTPLLSVVEHGAPNFPIDTVFAIISVFAVANTVLINMMMASRLLYGMAKQGVLPGFLGGVLRSRQTPLAGILFSTLLAFALVIIVRTALPKDVISALGGTTALLLLSVFALVNVAVLVLRKDKGQEGHFRTPTVLAVIGAITAALLVTPLAQPKENYAIAAGLLGVGLALYVITFLYNAAIKGRRTRFHDQDSIGRE</sequence>
<feature type="transmembrane region" description="Helical" evidence="7">
    <location>
        <begin position="435"/>
        <end position="455"/>
    </location>
</feature>
<feature type="transmembrane region" description="Helical" evidence="7">
    <location>
        <begin position="372"/>
        <end position="393"/>
    </location>
</feature>
<gene>
    <name evidence="8" type="ORF">Bequi_13240</name>
</gene>
<feature type="transmembrane region" description="Helical" evidence="7">
    <location>
        <begin position="77"/>
        <end position="95"/>
    </location>
</feature>
<comment type="subcellular location">
    <subcellularLocation>
        <location evidence="1">Cell membrane</location>
        <topology evidence="1">Multi-pass membrane protein</topology>
    </subcellularLocation>
</comment>
<keyword evidence="5 7" id="KW-0472">Membrane</keyword>
<feature type="transmembrane region" description="Helical" evidence="7">
    <location>
        <begin position="319"/>
        <end position="343"/>
    </location>
</feature>
<keyword evidence="2" id="KW-1003">Cell membrane</keyword>
<dbReference type="InterPro" id="IPR050367">
    <property type="entry name" value="APC_superfamily"/>
</dbReference>